<reference evidence="3 4" key="1">
    <citation type="submission" date="2019-03" db="EMBL/GenBank/DDBJ databases">
        <title>Genomic analyses of the natural microbiome of Caenorhabditis elegans.</title>
        <authorList>
            <person name="Samuel B."/>
        </authorList>
    </citation>
    <scope>NUCLEOTIDE SEQUENCE [LARGE SCALE GENOMIC DNA]</scope>
    <source>
        <strain evidence="3 4">JUb18</strain>
    </source>
</reference>
<dbReference type="PRINTS" id="PR00081">
    <property type="entry name" value="GDHRDH"/>
</dbReference>
<dbReference type="InterPro" id="IPR036291">
    <property type="entry name" value="NAD(P)-bd_dom_sf"/>
</dbReference>
<organism evidence="3 4">
    <name type="scientific">Leucobacter luti</name>
    <dbReference type="NCBI Taxonomy" id="340320"/>
    <lineage>
        <taxon>Bacteria</taxon>
        <taxon>Bacillati</taxon>
        <taxon>Actinomycetota</taxon>
        <taxon>Actinomycetes</taxon>
        <taxon>Micrococcales</taxon>
        <taxon>Microbacteriaceae</taxon>
        <taxon>Leucobacter</taxon>
    </lineage>
</organism>
<proteinExistence type="inferred from homology"/>
<dbReference type="Proteomes" id="UP000295601">
    <property type="component" value="Unassembled WGS sequence"/>
</dbReference>
<evidence type="ECO:0000313" key="4">
    <source>
        <dbReference type="Proteomes" id="UP000295601"/>
    </source>
</evidence>
<dbReference type="AlphaFoldDB" id="A0A4V3CXT2"/>
<dbReference type="OrthoDB" id="4350228at2"/>
<keyword evidence="4" id="KW-1185">Reference proteome</keyword>
<dbReference type="RefSeq" id="WP_133616954.1">
    <property type="nucleotide sequence ID" value="NZ_SNYA01000005.1"/>
</dbReference>
<protein>
    <submittedName>
        <fullName evidence="3">3-oxoacyl-[acyl-carrier protein] reductase</fullName>
    </submittedName>
</protein>
<evidence type="ECO:0000256" key="2">
    <source>
        <dbReference type="ARBA" id="ARBA00023002"/>
    </source>
</evidence>
<name>A0A4V3CXT2_9MICO</name>
<dbReference type="FunFam" id="3.40.50.720:FF:000084">
    <property type="entry name" value="Short-chain dehydrogenase reductase"/>
    <property type="match status" value="1"/>
</dbReference>
<dbReference type="Gene3D" id="3.40.50.720">
    <property type="entry name" value="NAD(P)-binding Rossmann-like Domain"/>
    <property type="match status" value="1"/>
</dbReference>
<comment type="caution">
    <text evidence="3">The sequence shown here is derived from an EMBL/GenBank/DDBJ whole genome shotgun (WGS) entry which is preliminary data.</text>
</comment>
<dbReference type="CDD" id="cd05233">
    <property type="entry name" value="SDR_c"/>
    <property type="match status" value="1"/>
</dbReference>
<dbReference type="SUPFAM" id="SSF51735">
    <property type="entry name" value="NAD(P)-binding Rossmann-fold domains"/>
    <property type="match status" value="1"/>
</dbReference>
<dbReference type="Pfam" id="PF13561">
    <property type="entry name" value="adh_short_C2"/>
    <property type="match status" value="1"/>
</dbReference>
<dbReference type="PANTHER" id="PTHR42760:SF133">
    <property type="entry name" value="3-OXOACYL-[ACYL-CARRIER-PROTEIN] REDUCTASE"/>
    <property type="match status" value="1"/>
</dbReference>
<gene>
    <name evidence="3" type="ORF">EDF62_2084</name>
</gene>
<sequence>MTGRHPMSDLSGRNAIVTGGARGMGAAHAAALAARGARVLIADRDEEVLATAQALSVDGAEVSGLVLDVTAEGAAGALKDALGGSRRGAPVLDILVHNAGIMHDWQTLEDTPPDALDRYYAVNVKAPYAITRGLLDPLRASRNGRVIIISSTWGQVPDGHSFGYMVSKSAQLGLMKALAAALLPDGILVNAVAPGSIHTRMIPDEYYDVEVASVPLGRLGRPEEIAETVAFLASDGAGFLTGQTLSVNGGALRIGI</sequence>
<dbReference type="InterPro" id="IPR002347">
    <property type="entry name" value="SDR_fam"/>
</dbReference>
<evidence type="ECO:0000256" key="1">
    <source>
        <dbReference type="ARBA" id="ARBA00006484"/>
    </source>
</evidence>
<dbReference type="PRINTS" id="PR00080">
    <property type="entry name" value="SDRFAMILY"/>
</dbReference>
<keyword evidence="2" id="KW-0560">Oxidoreductase</keyword>
<evidence type="ECO:0000313" key="3">
    <source>
        <dbReference type="EMBL" id="TDP91468.1"/>
    </source>
</evidence>
<dbReference type="GO" id="GO:0016616">
    <property type="term" value="F:oxidoreductase activity, acting on the CH-OH group of donors, NAD or NADP as acceptor"/>
    <property type="evidence" value="ECO:0007669"/>
    <property type="project" value="TreeGrafter"/>
</dbReference>
<comment type="similarity">
    <text evidence="1">Belongs to the short-chain dehydrogenases/reductases (SDR) family.</text>
</comment>
<dbReference type="EMBL" id="SNYA01000005">
    <property type="protein sequence ID" value="TDP91468.1"/>
    <property type="molecule type" value="Genomic_DNA"/>
</dbReference>
<accession>A0A4V3CXT2</accession>
<dbReference type="PANTHER" id="PTHR42760">
    <property type="entry name" value="SHORT-CHAIN DEHYDROGENASES/REDUCTASES FAMILY MEMBER"/>
    <property type="match status" value="1"/>
</dbReference>